<evidence type="ECO:0000256" key="4">
    <source>
        <dbReference type="ARBA" id="ARBA00022989"/>
    </source>
</evidence>
<dbReference type="GO" id="GO:0005886">
    <property type="term" value="C:plasma membrane"/>
    <property type="evidence" value="ECO:0007669"/>
    <property type="project" value="UniProtKB-SubCell"/>
</dbReference>
<feature type="transmembrane region" description="Helical" evidence="7">
    <location>
        <begin position="126"/>
        <end position="149"/>
    </location>
</feature>
<evidence type="ECO:0000313" key="10">
    <source>
        <dbReference type="Proteomes" id="UP000283513"/>
    </source>
</evidence>
<accession>A0A413ZEB5</accession>
<evidence type="ECO:0000256" key="2">
    <source>
        <dbReference type="ARBA" id="ARBA00022475"/>
    </source>
</evidence>
<dbReference type="NCBIfam" id="NF037997">
    <property type="entry name" value="Na_Pi_symport"/>
    <property type="match status" value="1"/>
</dbReference>
<dbReference type="InterPro" id="IPR004633">
    <property type="entry name" value="NaPi_cotrn-rel/YqeW-like"/>
</dbReference>
<name>A0A413ZEB5_9FIRM</name>
<evidence type="ECO:0000256" key="6">
    <source>
        <dbReference type="SAM" id="MobiDB-lite"/>
    </source>
</evidence>
<feature type="domain" description="PhoU" evidence="8">
    <location>
        <begin position="374"/>
        <end position="458"/>
    </location>
</feature>
<evidence type="ECO:0000259" key="8">
    <source>
        <dbReference type="Pfam" id="PF01895"/>
    </source>
</evidence>
<evidence type="ECO:0000313" key="9">
    <source>
        <dbReference type="EMBL" id="RHC20935.1"/>
    </source>
</evidence>
<keyword evidence="4 7" id="KW-1133">Transmembrane helix</keyword>
<dbReference type="InterPro" id="IPR038078">
    <property type="entry name" value="PhoU-like_sf"/>
</dbReference>
<evidence type="ECO:0000256" key="1">
    <source>
        <dbReference type="ARBA" id="ARBA00004651"/>
    </source>
</evidence>
<dbReference type="AlphaFoldDB" id="A0A413ZEB5"/>
<reference evidence="9 10" key="1">
    <citation type="submission" date="2018-08" db="EMBL/GenBank/DDBJ databases">
        <title>A genome reference for cultivated species of the human gut microbiota.</title>
        <authorList>
            <person name="Zou Y."/>
            <person name="Xue W."/>
            <person name="Luo G."/>
        </authorList>
    </citation>
    <scope>NUCLEOTIDE SEQUENCE [LARGE SCALE GENOMIC DNA]</scope>
    <source>
        <strain evidence="9 10">AM37-1AC</strain>
    </source>
</reference>
<dbReference type="Gene3D" id="1.20.58.220">
    <property type="entry name" value="Phosphate transport system protein phou homolog 2, domain 2"/>
    <property type="match status" value="1"/>
</dbReference>
<dbReference type="Proteomes" id="UP000283513">
    <property type="component" value="Unassembled WGS sequence"/>
</dbReference>
<feature type="transmembrane region" description="Helical" evidence="7">
    <location>
        <begin position="269"/>
        <end position="289"/>
    </location>
</feature>
<dbReference type="GO" id="GO:0005436">
    <property type="term" value="F:sodium:phosphate symporter activity"/>
    <property type="evidence" value="ECO:0007669"/>
    <property type="project" value="InterPro"/>
</dbReference>
<organism evidence="9 10">
    <name type="scientific">Roseburia intestinalis</name>
    <dbReference type="NCBI Taxonomy" id="166486"/>
    <lineage>
        <taxon>Bacteria</taxon>
        <taxon>Bacillati</taxon>
        <taxon>Bacillota</taxon>
        <taxon>Clostridia</taxon>
        <taxon>Lachnospirales</taxon>
        <taxon>Lachnospiraceae</taxon>
        <taxon>Roseburia</taxon>
    </lineage>
</organism>
<keyword evidence="5 7" id="KW-0472">Membrane</keyword>
<feature type="transmembrane region" description="Helical" evidence="7">
    <location>
        <begin position="155"/>
        <end position="177"/>
    </location>
</feature>
<dbReference type="InterPro" id="IPR003841">
    <property type="entry name" value="Na/Pi_transpt"/>
</dbReference>
<dbReference type="InterPro" id="IPR026022">
    <property type="entry name" value="PhoU_dom"/>
</dbReference>
<dbReference type="Pfam" id="PF02690">
    <property type="entry name" value="Na_Pi_cotrans"/>
    <property type="match status" value="2"/>
</dbReference>
<feature type="transmembrane region" description="Helical" evidence="7">
    <location>
        <begin position="72"/>
        <end position="99"/>
    </location>
</feature>
<dbReference type="Pfam" id="PF01895">
    <property type="entry name" value="PhoU"/>
    <property type="match status" value="2"/>
</dbReference>
<evidence type="ECO:0000256" key="5">
    <source>
        <dbReference type="ARBA" id="ARBA00023136"/>
    </source>
</evidence>
<sequence length="570" mass="62113">MWQSGSKAPAGTAEKCRNNEKKRDKMGAKEFASLLGGLALFLYGMNMMSQGMEAAAGNKMKQILERLTTNRYLGVLVGAVITAIIQSSSATTVMVVGFVNSGMMTLRQAVGVIMGANIGTTITGQLIALDAGAIAPFIAFLGVVLVVFLKQPKVRNIGGILAGLGVLFIGMEMMSTAMMPLRDSKAFIDMMTKFSNPLLGILAGAIFTALIQSSSASVGILQALATSGAISFSGAVYVLFGQNIGTCITAVLASIGTGRNAKRTTIIHLSFNIIGTAVFTILCMLTPLTSWVGGFTPANPAAQIANMHTLFNIVTTILLLPAGNLLAKLAEKILPDVDEPEEGMYLKYLKNTKPVTEGKIGVSAINFELTHKEIARMLEIAKKNVADSFTAFLNCDDGFIPKVEEKEEYVDFLNREISKYISTNMAHESNTRGSRILSAYFKVTSNVERISDHAMNICGYSEWLKEKDVRFSQEVREEILQMQQTCEELLTLLLNENMEALDELSRVSALEQKMDDMTEDYRNRMMHRIQEGTASGEGSVLYTEMLTDFERIGDHALNIAQEMTEVRLAE</sequence>
<feature type="compositionally biased region" description="Basic and acidic residues" evidence="6">
    <location>
        <begin position="14"/>
        <end position="24"/>
    </location>
</feature>
<dbReference type="PANTHER" id="PTHR10010">
    <property type="entry name" value="SOLUTE CARRIER FAMILY 34 SODIUM PHOSPHATE , MEMBER 2-RELATED"/>
    <property type="match status" value="1"/>
</dbReference>
<comment type="subcellular location">
    <subcellularLocation>
        <location evidence="1">Cell membrane</location>
        <topology evidence="1">Multi-pass membrane protein</topology>
    </subcellularLocation>
</comment>
<comment type="caution">
    <text evidence="9">The sequence shown here is derived from an EMBL/GenBank/DDBJ whole genome shotgun (WGS) entry which is preliminary data.</text>
</comment>
<keyword evidence="2" id="KW-1003">Cell membrane</keyword>
<feature type="transmembrane region" description="Helical" evidence="7">
    <location>
        <begin position="31"/>
        <end position="52"/>
    </location>
</feature>
<feature type="transmembrane region" description="Helical" evidence="7">
    <location>
        <begin position="309"/>
        <end position="327"/>
    </location>
</feature>
<evidence type="ECO:0000256" key="3">
    <source>
        <dbReference type="ARBA" id="ARBA00022692"/>
    </source>
</evidence>
<keyword evidence="3 7" id="KW-0812">Transmembrane</keyword>
<feature type="transmembrane region" description="Helical" evidence="7">
    <location>
        <begin position="198"/>
        <end position="224"/>
    </location>
</feature>
<evidence type="ECO:0000256" key="7">
    <source>
        <dbReference type="SAM" id="Phobius"/>
    </source>
</evidence>
<dbReference type="PANTHER" id="PTHR10010:SF46">
    <property type="entry name" value="SODIUM-DEPENDENT PHOSPHATE TRANSPORT PROTEIN 2B"/>
    <property type="match status" value="1"/>
</dbReference>
<dbReference type="SUPFAM" id="SSF109755">
    <property type="entry name" value="PhoU-like"/>
    <property type="match status" value="1"/>
</dbReference>
<feature type="region of interest" description="Disordered" evidence="6">
    <location>
        <begin position="1"/>
        <end position="24"/>
    </location>
</feature>
<dbReference type="GO" id="GO:0044341">
    <property type="term" value="P:sodium-dependent phosphate transport"/>
    <property type="evidence" value="ECO:0007669"/>
    <property type="project" value="InterPro"/>
</dbReference>
<dbReference type="NCBIfam" id="TIGR00704">
    <property type="entry name" value="NaPi_cotrn_rel"/>
    <property type="match status" value="1"/>
</dbReference>
<feature type="domain" description="PhoU" evidence="8">
    <location>
        <begin position="483"/>
        <end position="562"/>
    </location>
</feature>
<protein>
    <submittedName>
        <fullName evidence="9">Na/Pi cotransporter family protein</fullName>
    </submittedName>
</protein>
<dbReference type="EMBL" id="QSHO01000001">
    <property type="protein sequence ID" value="RHC20935.1"/>
    <property type="molecule type" value="Genomic_DNA"/>
</dbReference>
<proteinExistence type="predicted"/>
<gene>
    <name evidence="9" type="ORF">DW856_01630</name>
</gene>